<dbReference type="InterPro" id="IPR036388">
    <property type="entry name" value="WH-like_DNA-bd_sf"/>
</dbReference>
<dbReference type="InterPro" id="IPR037171">
    <property type="entry name" value="NagB/RpiA_transferase-like"/>
</dbReference>
<sequence length="337" mass="34661">MFPCNAATGFTAGRARGSQGTGTAITAPHGSHEELLARIGRDYYLRNRSKVEIAREHGLSRFQVARLLEEARALGIVRIEVSFPDAVPPQDELQAALGVSRLVIVPAAADDAGTRDQLARAAAAALAEAVAPDSTVGISWSRTLDRAAAYLTALPPCAVVQLAGALPVPGTGNSMELVQTLGKLPGVRTWPLWAPLVVGSAETAASLRGQPEVADALGRADALDLAVVAIGAWAPGLSTVWPRVDNPLRLAAARAGAVAECSGRLLDAEGRPVPSELDERVLAVTVAQLQATPQVIAVAQGAERAEAVLATLRAGFITTLIIDSGLAAALAALAAEA</sequence>
<protein>
    <submittedName>
        <fullName evidence="6">Transcriptional regulator LsrR</fullName>
    </submittedName>
</protein>
<keyword evidence="4" id="KW-0804">Transcription</keyword>
<dbReference type="Pfam" id="PF04198">
    <property type="entry name" value="Sugar-bind"/>
    <property type="match status" value="1"/>
</dbReference>
<dbReference type="SUPFAM" id="SSF100950">
    <property type="entry name" value="NagB/RpiA/CoA transferase-like"/>
    <property type="match status" value="1"/>
</dbReference>
<evidence type="ECO:0000256" key="1">
    <source>
        <dbReference type="ARBA" id="ARBA00010466"/>
    </source>
</evidence>
<dbReference type="InterPro" id="IPR007324">
    <property type="entry name" value="Sugar-bd_dom_put"/>
</dbReference>
<dbReference type="InterPro" id="IPR051054">
    <property type="entry name" value="SorC_transcr_regulators"/>
</dbReference>
<dbReference type="Gene3D" id="3.40.50.1360">
    <property type="match status" value="1"/>
</dbReference>
<dbReference type="PATRIC" id="fig|1461584.3.peg.656"/>
<dbReference type="EMBL" id="LN483070">
    <property type="protein sequence ID" value="CEA07353.1"/>
    <property type="molecule type" value="Genomic_DNA"/>
</dbReference>
<accession>A0A078MIY6</accession>
<evidence type="ECO:0000313" key="6">
    <source>
        <dbReference type="EMBL" id="CEA07353.1"/>
    </source>
</evidence>
<comment type="similarity">
    <text evidence="1">Belongs to the SorC transcriptional regulatory family.</text>
</comment>
<keyword evidence="2" id="KW-0805">Transcription regulation</keyword>
<organism evidence="6">
    <name type="scientific">Arthrobacter saudimassiliensis</name>
    <dbReference type="NCBI Taxonomy" id="1461584"/>
    <lineage>
        <taxon>Bacteria</taxon>
        <taxon>Bacillati</taxon>
        <taxon>Actinomycetota</taxon>
        <taxon>Actinomycetes</taxon>
        <taxon>Micrococcales</taxon>
        <taxon>Micrococcaceae</taxon>
        <taxon>Arthrobacter</taxon>
    </lineage>
</organism>
<name>A0A078MIY6_9MICC</name>
<keyword evidence="3" id="KW-0238">DNA-binding</keyword>
<evidence type="ECO:0000256" key="2">
    <source>
        <dbReference type="ARBA" id="ARBA00023015"/>
    </source>
</evidence>
<reference evidence="6" key="1">
    <citation type="submission" date="2014-07" db="EMBL/GenBank/DDBJ databases">
        <authorList>
            <person name="Urmite Genomes Urmite Genomes"/>
        </authorList>
    </citation>
    <scope>NUCLEOTIDE SEQUENCE</scope>
    <source>
        <strain evidence="6">11W110_air</strain>
    </source>
</reference>
<dbReference type="PANTHER" id="PTHR34294">
    <property type="entry name" value="TRANSCRIPTIONAL REGULATOR-RELATED"/>
    <property type="match status" value="1"/>
</dbReference>
<dbReference type="PANTHER" id="PTHR34294:SF1">
    <property type="entry name" value="TRANSCRIPTIONAL REGULATOR LSRR"/>
    <property type="match status" value="1"/>
</dbReference>
<evidence type="ECO:0000256" key="4">
    <source>
        <dbReference type="ARBA" id="ARBA00023163"/>
    </source>
</evidence>
<feature type="domain" description="Sugar-binding" evidence="5">
    <location>
        <begin position="91"/>
        <end position="330"/>
    </location>
</feature>
<dbReference type="GO" id="GO:0030246">
    <property type="term" value="F:carbohydrate binding"/>
    <property type="evidence" value="ECO:0007669"/>
    <property type="project" value="InterPro"/>
</dbReference>
<evidence type="ECO:0000259" key="5">
    <source>
        <dbReference type="Pfam" id="PF04198"/>
    </source>
</evidence>
<proteinExistence type="inferred from homology"/>
<evidence type="ECO:0000256" key="3">
    <source>
        <dbReference type="ARBA" id="ARBA00023125"/>
    </source>
</evidence>
<dbReference type="GO" id="GO:0003677">
    <property type="term" value="F:DNA binding"/>
    <property type="evidence" value="ECO:0007669"/>
    <property type="project" value="UniProtKB-KW"/>
</dbReference>
<gene>
    <name evidence="6" type="primary">lsrR</name>
    <name evidence="6" type="ORF">BN1051_00665</name>
</gene>
<dbReference type="AlphaFoldDB" id="A0A078MIY6"/>
<dbReference type="Gene3D" id="1.10.10.10">
    <property type="entry name" value="Winged helix-like DNA-binding domain superfamily/Winged helix DNA-binding domain"/>
    <property type="match status" value="1"/>
</dbReference>